<protein>
    <recommendedName>
        <fullName evidence="8">Acyltransferase 3 domain-containing protein</fullName>
    </recommendedName>
</protein>
<dbReference type="GO" id="GO:0016413">
    <property type="term" value="F:O-acetyltransferase activity"/>
    <property type="evidence" value="ECO:0007669"/>
    <property type="project" value="TreeGrafter"/>
</dbReference>
<reference evidence="9 10" key="1">
    <citation type="submission" date="2018-08" db="EMBL/GenBank/DDBJ databases">
        <title>A genome reference for cultivated species of the human gut microbiota.</title>
        <authorList>
            <person name="Zou Y."/>
            <person name="Xue W."/>
            <person name="Luo G."/>
        </authorList>
    </citation>
    <scope>NUCLEOTIDE SEQUENCE [LARGE SCALE GENOMIC DNA]</scope>
    <source>
        <strain evidence="9 10">TF01-20-2</strain>
    </source>
</reference>
<comment type="similarity">
    <text evidence="2">Belongs to the acyltransferase 3 family.</text>
</comment>
<sequence length="206" mass="24307">MNKNTFSNRVTWYNFILCIFVVWIHAQNTDLFTEVVMIEGKPLFNQIEQTIVSDIAVVGVAGFFLCSGYLFYRNYSWGKVLEKYKTRFVGLFIPYVIWTLLYYFIHVGVSYITPLRAVFNEPPITVTWKGIVDAVLNYRYCAFLWFLQFLILLVVLSPLIYLLISNNIWGSWRSFWCLSLTVPVSVEIWHSEVYRRRHFATGCLFI</sequence>
<evidence type="ECO:0000259" key="8">
    <source>
        <dbReference type="Pfam" id="PF01757"/>
    </source>
</evidence>
<evidence type="ECO:0000313" key="10">
    <source>
        <dbReference type="Proteomes" id="UP000260808"/>
    </source>
</evidence>
<evidence type="ECO:0000256" key="1">
    <source>
        <dbReference type="ARBA" id="ARBA00004651"/>
    </source>
</evidence>
<dbReference type="Proteomes" id="UP000260808">
    <property type="component" value="Unassembled WGS sequence"/>
</dbReference>
<proteinExistence type="inferred from homology"/>
<keyword evidence="6 7" id="KW-0472">Membrane</keyword>
<keyword evidence="5 7" id="KW-1133">Transmembrane helix</keyword>
<organism evidence="9 10">
    <name type="scientific">Mediterraneibacter gnavus</name>
    <name type="common">Ruminococcus gnavus</name>
    <dbReference type="NCBI Taxonomy" id="33038"/>
    <lineage>
        <taxon>Bacteria</taxon>
        <taxon>Bacillati</taxon>
        <taxon>Bacillota</taxon>
        <taxon>Clostridia</taxon>
        <taxon>Lachnospirales</taxon>
        <taxon>Lachnospiraceae</taxon>
        <taxon>Mediterraneibacter</taxon>
    </lineage>
</organism>
<evidence type="ECO:0000256" key="7">
    <source>
        <dbReference type="SAM" id="Phobius"/>
    </source>
</evidence>
<dbReference type="EMBL" id="QSSX01000003">
    <property type="protein sequence ID" value="RGM25497.1"/>
    <property type="molecule type" value="Genomic_DNA"/>
</dbReference>
<comment type="caution">
    <text evidence="9">The sequence shown here is derived from an EMBL/GenBank/DDBJ whole genome shotgun (WGS) entry which is preliminary data.</text>
</comment>
<comment type="subcellular location">
    <subcellularLocation>
        <location evidence="1">Cell membrane</location>
        <topology evidence="1">Multi-pass membrane protein</topology>
    </subcellularLocation>
</comment>
<dbReference type="PANTHER" id="PTHR40074:SF2">
    <property type="entry name" value="O-ACETYLTRANSFERASE WECH"/>
    <property type="match status" value="1"/>
</dbReference>
<dbReference type="Pfam" id="PF01757">
    <property type="entry name" value="Acyl_transf_3"/>
    <property type="match status" value="1"/>
</dbReference>
<feature type="transmembrane region" description="Helical" evidence="7">
    <location>
        <begin position="84"/>
        <end position="105"/>
    </location>
</feature>
<feature type="transmembrane region" description="Helical" evidence="7">
    <location>
        <begin position="51"/>
        <end position="72"/>
    </location>
</feature>
<feature type="domain" description="Acyltransferase 3" evidence="8">
    <location>
        <begin position="15"/>
        <end position="191"/>
    </location>
</feature>
<dbReference type="PANTHER" id="PTHR40074">
    <property type="entry name" value="O-ACETYLTRANSFERASE WECH"/>
    <property type="match status" value="1"/>
</dbReference>
<dbReference type="GO" id="GO:0009246">
    <property type="term" value="P:enterobacterial common antigen biosynthetic process"/>
    <property type="evidence" value="ECO:0007669"/>
    <property type="project" value="TreeGrafter"/>
</dbReference>
<accession>A0A3E4VDH7</accession>
<feature type="transmembrane region" description="Helical" evidence="7">
    <location>
        <begin position="12"/>
        <end position="31"/>
    </location>
</feature>
<keyword evidence="4 7" id="KW-0812">Transmembrane</keyword>
<gene>
    <name evidence="9" type="ORF">DXC31_02000</name>
</gene>
<evidence type="ECO:0000256" key="4">
    <source>
        <dbReference type="ARBA" id="ARBA00022692"/>
    </source>
</evidence>
<evidence type="ECO:0000313" key="9">
    <source>
        <dbReference type="EMBL" id="RGM25497.1"/>
    </source>
</evidence>
<dbReference type="InterPro" id="IPR002656">
    <property type="entry name" value="Acyl_transf_3_dom"/>
</dbReference>
<feature type="transmembrane region" description="Helical" evidence="7">
    <location>
        <begin position="142"/>
        <end position="164"/>
    </location>
</feature>
<dbReference type="GO" id="GO:0005886">
    <property type="term" value="C:plasma membrane"/>
    <property type="evidence" value="ECO:0007669"/>
    <property type="project" value="UniProtKB-SubCell"/>
</dbReference>
<evidence type="ECO:0000256" key="6">
    <source>
        <dbReference type="ARBA" id="ARBA00023136"/>
    </source>
</evidence>
<evidence type="ECO:0000256" key="5">
    <source>
        <dbReference type="ARBA" id="ARBA00022989"/>
    </source>
</evidence>
<name>A0A3E4VDH7_MEDGN</name>
<evidence type="ECO:0000256" key="3">
    <source>
        <dbReference type="ARBA" id="ARBA00022475"/>
    </source>
</evidence>
<dbReference type="AlphaFoldDB" id="A0A3E4VDH7"/>
<keyword evidence="3" id="KW-1003">Cell membrane</keyword>
<evidence type="ECO:0000256" key="2">
    <source>
        <dbReference type="ARBA" id="ARBA00007400"/>
    </source>
</evidence>